<organism evidence="2 3">
    <name type="scientific">Lottia gigantea</name>
    <name type="common">Giant owl limpet</name>
    <dbReference type="NCBI Taxonomy" id="225164"/>
    <lineage>
        <taxon>Eukaryota</taxon>
        <taxon>Metazoa</taxon>
        <taxon>Spiralia</taxon>
        <taxon>Lophotrochozoa</taxon>
        <taxon>Mollusca</taxon>
        <taxon>Gastropoda</taxon>
        <taxon>Patellogastropoda</taxon>
        <taxon>Lottioidea</taxon>
        <taxon>Lottiidae</taxon>
        <taxon>Lottia</taxon>
    </lineage>
</organism>
<dbReference type="KEGG" id="lgi:LOTGIDRAFT_152094"/>
<reference evidence="2 3" key="1">
    <citation type="journal article" date="2013" name="Nature">
        <title>Insights into bilaterian evolution from three spiralian genomes.</title>
        <authorList>
            <person name="Simakov O."/>
            <person name="Marletaz F."/>
            <person name="Cho S.J."/>
            <person name="Edsinger-Gonzales E."/>
            <person name="Havlak P."/>
            <person name="Hellsten U."/>
            <person name="Kuo D.H."/>
            <person name="Larsson T."/>
            <person name="Lv J."/>
            <person name="Arendt D."/>
            <person name="Savage R."/>
            <person name="Osoegawa K."/>
            <person name="de Jong P."/>
            <person name="Grimwood J."/>
            <person name="Chapman J.A."/>
            <person name="Shapiro H."/>
            <person name="Aerts A."/>
            <person name="Otillar R.P."/>
            <person name="Terry A.Y."/>
            <person name="Boore J.L."/>
            <person name="Grigoriev I.V."/>
            <person name="Lindberg D.R."/>
            <person name="Seaver E.C."/>
            <person name="Weisblat D.A."/>
            <person name="Putnam N.H."/>
            <person name="Rokhsar D.S."/>
        </authorList>
    </citation>
    <scope>NUCLEOTIDE SEQUENCE [LARGE SCALE GENOMIC DNA]</scope>
</reference>
<protein>
    <submittedName>
        <fullName evidence="2">Uncharacterized protein</fullName>
    </submittedName>
</protein>
<name>V4BH42_LOTGI</name>
<evidence type="ECO:0000313" key="2">
    <source>
        <dbReference type="EMBL" id="ESP05267.1"/>
    </source>
</evidence>
<dbReference type="CTD" id="20235595"/>
<feature type="compositionally biased region" description="Basic and acidic residues" evidence="1">
    <location>
        <begin position="1"/>
        <end position="14"/>
    </location>
</feature>
<accession>V4BH42</accession>
<dbReference type="Proteomes" id="UP000030746">
    <property type="component" value="Unassembled WGS sequence"/>
</dbReference>
<sequence>MEDTVPEIRNDRKKSVFRKSMSSGQLNTMQNGHLKRQSSCVSFIECPYVNESKDLPRPASLQTLPKFQSLLNKRSNSVALPANMKPTVNESFSKMASRRNSSGNFRPLSERRVSIEYIDPISARTNSSGFFGSGFMDGMDELSAESLPRDTRLWFSAGGMAFNQTTNLKERLTTAEDESALLVRQMILYSTRERDVDDNLPF</sequence>
<proteinExistence type="predicted"/>
<dbReference type="EMBL" id="KB199650">
    <property type="protein sequence ID" value="ESP05267.1"/>
    <property type="molecule type" value="Genomic_DNA"/>
</dbReference>
<dbReference type="GeneID" id="20235595"/>
<keyword evidence="3" id="KW-1185">Reference proteome</keyword>
<evidence type="ECO:0000313" key="3">
    <source>
        <dbReference type="Proteomes" id="UP000030746"/>
    </source>
</evidence>
<feature type="compositionally biased region" description="Polar residues" evidence="1">
    <location>
        <begin position="20"/>
        <end position="31"/>
    </location>
</feature>
<dbReference type="RefSeq" id="XP_009043812.1">
    <property type="nucleotide sequence ID" value="XM_009045564.1"/>
</dbReference>
<dbReference type="HOGENOM" id="CLU_1356012_0_0_1"/>
<evidence type="ECO:0000256" key="1">
    <source>
        <dbReference type="SAM" id="MobiDB-lite"/>
    </source>
</evidence>
<feature type="region of interest" description="Disordered" evidence="1">
    <location>
        <begin position="1"/>
        <end position="31"/>
    </location>
</feature>
<dbReference type="AlphaFoldDB" id="V4BH42"/>
<gene>
    <name evidence="2" type="ORF">LOTGIDRAFT_152094</name>
</gene>